<dbReference type="PANTHER" id="PTHR11929:SF243">
    <property type="entry name" value="FUCOSYLTRANSFERASE"/>
    <property type="match status" value="1"/>
</dbReference>
<dbReference type="AlphaFoldDB" id="A0AAD1WU73"/>
<evidence type="ECO:0000256" key="5">
    <source>
        <dbReference type="ARBA" id="ARBA00022679"/>
    </source>
</evidence>
<reference evidence="15" key="1">
    <citation type="submission" date="2022-03" db="EMBL/GenBank/DDBJ databases">
        <authorList>
            <person name="Alioto T."/>
            <person name="Alioto T."/>
            <person name="Gomez Garrido J."/>
        </authorList>
    </citation>
    <scope>NUCLEOTIDE SEQUENCE</scope>
</reference>
<gene>
    <name evidence="15" type="ORF">PECUL_23A020517</name>
</gene>
<dbReference type="InterPro" id="IPR038577">
    <property type="entry name" value="GT10-like_C_sf"/>
</dbReference>
<dbReference type="Pfam" id="PF17039">
    <property type="entry name" value="Glyco_tran_10_N"/>
    <property type="match status" value="1"/>
</dbReference>
<evidence type="ECO:0000259" key="13">
    <source>
        <dbReference type="Pfam" id="PF00852"/>
    </source>
</evidence>
<evidence type="ECO:0000259" key="14">
    <source>
        <dbReference type="Pfam" id="PF17039"/>
    </source>
</evidence>
<keyword evidence="7" id="KW-0735">Signal-anchor</keyword>
<keyword evidence="6 12" id="KW-0812">Transmembrane</keyword>
<evidence type="ECO:0000256" key="7">
    <source>
        <dbReference type="ARBA" id="ARBA00022968"/>
    </source>
</evidence>
<organism evidence="15 16">
    <name type="scientific">Pelobates cultripes</name>
    <name type="common">Western spadefoot toad</name>
    <dbReference type="NCBI Taxonomy" id="61616"/>
    <lineage>
        <taxon>Eukaryota</taxon>
        <taxon>Metazoa</taxon>
        <taxon>Chordata</taxon>
        <taxon>Craniata</taxon>
        <taxon>Vertebrata</taxon>
        <taxon>Euteleostomi</taxon>
        <taxon>Amphibia</taxon>
        <taxon>Batrachia</taxon>
        <taxon>Anura</taxon>
        <taxon>Pelobatoidea</taxon>
        <taxon>Pelobatidae</taxon>
        <taxon>Pelobates</taxon>
    </lineage>
</organism>
<keyword evidence="10" id="KW-0325">Glycoprotein</keyword>
<evidence type="ECO:0000256" key="6">
    <source>
        <dbReference type="ARBA" id="ARBA00022692"/>
    </source>
</evidence>
<protein>
    <recommendedName>
        <fullName evidence="12">Fucosyltransferase</fullName>
        <ecNumber evidence="12">2.4.1.-</ecNumber>
    </recommendedName>
</protein>
<keyword evidence="4 12" id="KW-0328">Glycosyltransferase</keyword>
<dbReference type="InterPro" id="IPR001503">
    <property type="entry name" value="Glyco_trans_10"/>
</dbReference>
<comment type="similarity">
    <text evidence="3 12">Belongs to the glycosyltransferase 10 family.</text>
</comment>
<feature type="transmembrane region" description="Helical" evidence="12">
    <location>
        <begin position="24"/>
        <end position="50"/>
    </location>
</feature>
<keyword evidence="9 12" id="KW-0472">Membrane</keyword>
<comment type="subcellular location">
    <subcellularLocation>
        <location evidence="12">Golgi apparatus</location>
        <location evidence="12">Golgi stack membrane</location>
        <topology evidence="12">Single-pass type II membrane protein</topology>
    </subcellularLocation>
    <subcellularLocation>
        <location evidence="1">Membrane</location>
        <topology evidence="1">Single-pass membrane protein</topology>
    </subcellularLocation>
</comment>
<dbReference type="InterPro" id="IPR031481">
    <property type="entry name" value="Glyco_tran_10_N"/>
</dbReference>
<comment type="catalytic activity">
    <reaction evidence="11">
        <text>an N-acetyl-alpha-neuraminyl-(2-&gt;3)-beta-D-galactosyl-(1-&gt;4)-N-acetyl-beta-D-glucosaminyl derivative + GDP-beta-L-fucose = an alpha-Neu5Ac-(2-&gt;3)-beta-D-Gal-(1-&gt;4)-[alpha-L-Fuc-(1-&gt;3)]-beta-D-GlcNAc derivative + GDP + H(+)</text>
        <dbReference type="Rhea" id="RHEA:56076"/>
        <dbReference type="ChEBI" id="CHEBI:15378"/>
        <dbReference type="ChEBI" id="CHEBI:57273"/>
        <dbReference type="ChEBI" id="CHEBI:58189"/>
        <dbReference type="ChEBI" id="CHEBI:136545"/>
        <dbReference type="ChEBI" id="CHEBI:139509"/>
    </reaction>
    <physiologicalReaction direction="left-to-right" evidence="11">
        <dbReference type="Rhea" id="RHEA:56077"/>
    </physiologicalReaction>
</comment>
<evidence type="ECO:0000313" key="16">
    <source>
        <dbReference type="Proteomes" id="UP001295444"/>
    </source>
</evidence>
<evidence type="ECO:0000256" key="3">
    <source>
        <dbReference type="ARBA" id="ARBA00008919"/>
    </source>
</evidence>
<keyword evidence="16" id="KW-1185">Reference proteome</keyword>
<dbReference type="SUPFAM" id="SSF53756">
    <property type="entry name" value="UDP-Glycosyltransferase/glycogen phosphorylase"/>
    <property type="match status" value="1"/>
</dbReference>
<comment type="pathway">
    <text evidence="2">Protein modification; protein glycosylation.</text>
</comment>
<dbReference type="EMBL" id="OW240923">
    <property type="protein sequence ID" value="CAH2326192.1"/>
    <property type="molecule type" value="Genomic_DNA"/>
</dbReference>
<dbReference type="Gene3D" id="3.40.50.11660">
    <property type="entry name" value="Glycosyl transferase family 10, C-terminal domain"/>
    <property type="match status" value="1"/>
</dbReference>
<proteinExistence type="inferred from homology"/>
<evidence type="ECO:0000256" key="1">
    <source>
        <dbReference type="ARBA" id="ARBA00004167"/>
    </source>
</evidence>
<accession>A0AAD1WU73</accession>
<dbReference type="Proteomes" id="UP001295444">
    <property type="component" value="Chromosome 12"/>
</dbReference>
<dbReference type="Pfam" id="PF00852">
    <property type="entry name" value="Glyco_transf_10"/>
    <property type="match status" value="1"/>
</dbReference>
<evidence type="ECO:0000256" key="9">
    <source>
        <dbReference type="ARBA" id="ARBA00023136"/>
    </source>
</evidence>
<dbReference type="GO" id="GO:0046920">
    <property type="term" value="F:alpha-(1-&gt;3)-fucosyltransferase activity"/>
    <property type="evidence" value="ECO:0007669"/>
    <property type="project" value="TreeGrafter"/>
</dbReference>
<evidence type="ECO:0000256" key="8">
    <source>
        <dbReference type="ARBA" id="ARBA00022989"/>
    </source>
</evidence>
<dbReference type="InterPro" id="IPR055270">
    <property type="entry name" value="Glyco_tran_10_C"/>
</dbReference>
<evidence type="ECO:0000256" key="2">
    <source>
        <dbReference type="ARBA" id="ARBA00004922"/>
    </source>
</evidence>
<feature type="domain" description="Fucosyltransferase C-terminal" evidence="13">
    <location>
        <begin position="196"/>
        <end position="369"/>
    </location>
</feature>
<feature type="domain" description="Fucosyltransferase N-terminal" evidence="14">
    <location>
        <begin position="76"/>
        <end position="182"/>
    </location>
</feature>
<dbReference type="FunFam" id="3.40.50.11660:FF:000001">
    <property type="entry name" value="alpha-(1,3)-fucosyltransferase 9"/>
    <property type="match status" value="1"/>
</dbReference>
<name>A0AAD1WU73_PELCU</name>
<dbReference type="EC" id="2.4.1.-" evidence="12"/>
<evidence type="ECO:0000256" key="11">
    <source>
        <dbReference type="ARBA" id="ARBA00036481"/>
    </source>
</evidence>
<sequence>MVDLTSAATNKTNPARRKSKKRRLLCIFFLILLVLLVIISIWFCIFVSTVDIPKEGACSRHAELQPYYKGRGDIKPLLILVWTWPFGERFPLDTCLSEFGVPGCNLTIDRNVSDHADAIIIHHYDIMQSRDLLPKGPRPHYQRWVWFNFESPIIIKNLDMVENLINLTMTYRQDSDIFIPYGFLKQMNIPQTFTIPTKTKLVAWLVSMWYSGNRRTKYYEELRKYIQIDVYGKEHKPLNWEDFSSTLEQYKFYLAFENCGHKDYITEKLWRNAFGNMMVPVVLGATRENYERFMPSDSFIHVDDFSSPKDLSEFLLVLDKDDVKYKQYFNWRSRYTVERNIGWDTHFCKACSVLHQVNGYQTIPSIEKWFINK</sequence>
<dbReference type="PANTHER" id="PTHR11929">
    <property type="entry name" value="ALPHA- 1,3 -FUCOSYLTRANSFERASE"/>
    <property type="match status" value="1"/>
</dbReference>
<evidence type="ECO:0000256" key="12">
    <source>
        <dbReference type="RuleBase" id="RU003832"/>
    </source>
</evidence>
<keyword evidence="12" id="KW-0333">Golgi apparatus</keyword>
<evidence type="ECO:0000313" key="15">
    <source>
        <dbReference type="EMBL" id="CAH2326192.1"/>
    </source>
</evidence>
<dbReference type="GO" id="GO:0032580">
    <property type="term" value="C:Golgi cisterna membrane"/>
    <property type="evidence" value="ECO:0007669"/>
    <property type="project" value="UniProtKB-SubCell"/>
</dbReference>
<evidence type="ECO:0000256" key="4">
    <source>
        <dbReference type="ARBA" id="ARBA00022676"/>
    </source>
</evidence>
<keyword evidence="5 12" id="KW-0808">Transferase</keyword>
<keyword evidence="8 12" id="KW-1133">Transmembrane helix</keyword>
<evidence type="ECO:0000256" key="10">
    <source>
        <dbReference type="ARBA" id="ARBA00023180"/>
    </source>
</evidence>